<dbReference type="InterPro" id="IPR009836">
    <property type="entry name" value="GRDP-like"/>
</dbReference>
<dbReference type="EMBL" id="CM007649">
    <property type="protein sequence ID" value="ONM32029.1"/>
    <property type="molecule type" value="Genomic_DNA"/>
</dbReference>
<dbReference type="Pfam" id="PF07173">
    <property type="entry name" value="GRDP-like"/>
    <property type="match status" value="1"/>
</dbReference>
<dbReference type="EMBL" id="CM007649">
    <property type="protein sequence ID" value="ONM32034.1"/>
    <property type="molecule type" value="Genomic_DNA"/>
</dbReference>
<protein>
    <submittedName>
        <fullName evidence="1">Glycine-rich domain-containing protein 1</fullName>
    </submittedName>
</protein>
<name>A0A1D6MSY2_MAIZE</name>
<dbReference type="AlphaFoldDB" id="A0A1D6MSY2"/>
<dbReference type="EMBL" id="CM007649">
    <property type="protein sequence ID" value="ONM32028.1"/>
    <property type="molecule type" value="Genomic_DNA"/>
</dbReference>
<proteinExistence type="predicted"/>
<dbReference type="PANTHER" id="PTHR34365">
    <property type="entry name" value="ENOLASE (DUF1399)"/>
    <property type="match status" value="1"/>
</dbReference>
<organism evidence="1">
    <name type="scientific">Zea mays</name>
    <name type="common">Maize</name>
    <dbReference type="NCBI Taxonomy" id="4577"/>
    <lineage>
        <taxon>Eukaryota</taxon>
        <taxon>Viridiplantae</taxon>
        <taxon>Streptophyta</taxon>
        <taxon>Embryophyta</taxon>
        <taxon>Tracheophyta</taxon>
        <taxon>Spermatophyta</taxon>
        <taxon>Magnoliopsida</taxon>
        <taxon>Liliopsida</taxon>
        <taxon>Poales</taxon>
        <taxon>Poaceae</taxon>
        <taxon>PACMAD clade</taxon>
        <taxon>Panicoideae</taxon>
        <taxon>Andropogonodae</taxon>
        <taxon>Andropogoneae</taxon>
        <taxon>Tripsacinae</taxon>
        <taxon>Zea</taxon>
    </lineage>
</organism>
<sequence length="228" mass="25530">MSSASGLGGKEVPSAFSVDLAAAARRLLLFLRAAPAGVGPRSVRRYEELWMPLAAEKAGVGGEAAMLVPPPDVHLVWLCHCFHHESYSAYCTSRFGRLINRPSIFDMENEEYAEDLCRDVWATHFPSEPFDLDSNEIGGNSVDNITCDNVNGEIVKMVRQYAGLADRFASLFVQEGVYHVAARRRYVRFLDLMKKVACATQECTRLVPSLDILLMWLAHQVYVDLRFN</sequence>
<evidence type="ECO:0000313" key="1">
    <source>
        <dbReference type="EMBL" id="ONM32029.1"/>
    </source>
</evidence>
<reference evidence="1" key="1">
    <citation type="submission" date="2015-12" db="EMBL/GenBank/DDBJ databases">
        <title>Update maize B73 reference genome by single molecule sequencing technologies.</title>
        <authorList>
            <consortium name="Maize Genome Sequencing Project"/>
            <person name="Ware D."/>
        </authorList>
    </citation>
    <scope>NUCLEOTIDE SEQUENCE [LARGE SCALE GENOMIC DNA]</scope>
    <source>
        <tissue evidence="1">Seedling</tissue>
    </source>
</reference>
<accession>A0A1D6MSY2</accession>
<dbReference type="ExpressionAtlas" id="A0A1D6MSY2">
    <property type="expression patterns" value="baseline and differential"/>
</dbReference>
<gene>
    <name evidence="1" type="ORF">ZEAMMB73_Zm00001d040784</name>
</gene>
<dbReference type="PANTHER" id="PTHR34365:SF2">
    <property type="entry name" value="ENOLASE (DUF1399)"/>
    <property type="match status" value="1"/>
</dbReference>